<dbReference type="RefSeq" id="WP_106565855.1">
    <property type="nucleotide sequence ID" value="NZ_JAUVYL010000104.1"/>
</dbReference>
<evidence type="ECO:0000259" key="2">
    <source>
        <dbReference type="Pfam" id="PF00582"/>
    </source>
</evidence>
<dbReference type="PANTHER" id="PTHR46268:SF6">
    <property type="entry name" value="UNIVERSAL STRESS PROTEIN UP12"/>
    <property type="match status" value="1"/>
</dbReference>
<evidence type="ECO:0000313" key="4">
    <source>
        <dbReference type="Proteomes" id="UP000240708"/>
    </source>
</evidence>
<accession>A0A2P8EEF6</accession>
<dbReference type="InterPro" id="IPR006015">
    <property type="entry name" value="Universal_stress_UspA"/>
</dbReference>
<dbReference type="OrthoDB" id="1522603at2"/>
<dbReference type="Gene3D" id="3.40.50.620">
    <property type="entry name" value="HUPs"/>
    <property type="match status" value="2"/>
</dbReference>
<keyword evidence="4" id="KW-1185">Reference proteome</keyword>
<gene>
    <name evidence="3" type="ORF">CLV48_101752</name>
</gene>
<comment type="caution">
    <text evidence="3">The sequence shown here is derived from an EMBL/GenBank/DDBJ whole genome shotgun (WGS) entry which is preliminary data.</text>
</comment>
<evidence type="ECO:0000256" key="1">
    <source>
        <dbReference type="ARBA" id="ARBA00008791"/>
    </source>
</evidence>
<dbReference type="SUPFAM" id="SSF52402">
    <property type="entry name" value="Adenine nucleotide alpha hydrolases-like"/>
    <property type="match status" value="2"/>
</dbReference>
<feature type="domain" description="UspA" evidence="2">
    <location>
        <begin position="1"/>
        <end position="142"/>
    </location>
</feature>
<dbReference type="AlphaFoldDB" id="A0A2P8EEF6"/>
<dbReference type="PANTHER" id="PTHR46268">
    <property type="entry name" value="STRESS RESPONSE PROTEIN NHAX"/>
    <property type="match status" value="1"/>
</dbReference>
<dbReference type="InterPro" id="IPR014729">
    <property type="entry name" value="Rossmann-like_a/b/a_fold"/>
</dbReference>
<dbReference type="Proteomes" id="UP000240708">
    <property type="component" value="Unassembled WGS sequence"/>
</dbReference>
<dbReference type="CDD" id="cd00293">
    <property type="entry name" value="USP-like"/>
    <property type="match status" value="1"/>
</dbReference>
<dbReference type="PRINTS" id="PR01438">
    <property type="entry name" value="UNVRSLSTRESS"/>
</dbReference>
<reference evidence="3 4" key="1">
    <citation type="submission" date="2018-03" db="EMBL/GenBank/DDBJ databases">
        <title>Genomic Encyclopedia of Archaeal and Bacterial Type Strains, Phase II (KMG-II): from individual species to whole genera.</title>
        <authorList>
            <person name="Goeker M."/>
        </authorList>
    </citation>
    <scope>NUCLEOTIDE SEQUENCE [LARGE SCALE GENOMIC DNA]</scope>
    <source>
        <strain evidence="3 4">DSM 28057</strain>
    </source>
</reference>
<organism evidence="3 4">
    <name type="scientific">Cecembia rubra</name>
    <dbReference type="NCBI Taxonomy" id="1485585"/>
    <lineage>
        <taxon>Bacteria</taxon>
        <taxon>Pseudomonadati</taxon>
        <taxon>Bacteroidota</taxon>
        <taxon>Cytophagia</taxon>
        <taxon>Cytophagales</taxon>
        <taxon>Cyclobacteriaceae</taxon>
        <taxon>Cecembia</taxon>
    </lineage>
</organism>
<protein>
    <submittedName>
        <fullName evidence="3">Nucleotide-binding universal stress UspA family protein</fullName>
    </submittedName>
</protein>
<sequence length="275" mass="30405">MKRIIVPIDYSSYADSAFLTALKIADKENSTITCVNVVSSGLDWKNLSAEKKKSLPDILDAEAEAKDKLKAYVMDHKLGGVPVEAVVEVGIPHEVIVELANSHKADLIVLGAHGKEHSKEKFLGSNLQKVIRNADCPVLAVKKVMNGNQLRKMAFASMFNEESKPSFVKMKPFIKSFHTSVHFLFVNTPSAFVNSCEAQKKMDLYAKGLEDMVIHKQIYCHQEPEKGIIEFAEKNKIGFIGIASSNRTGKSSYQIGVTDTVLYKTDIPVLSVKFG</sequence>
<dbReference type="EMBL" id="PYGF01000001">
    <property type="protein sequence ID" value="PSL07814.1"/>
    <property type="molecule type" value="Genomic_DNA"/>
</dbReference>
<dbReference type="InterPro" id="IPR006016">
    <property type="entry name" value="UspA"/>
</dbReference>
<comment type="similarity">
    <text evidence="1">Belongs to the universal stress protein A family.</text>
</comment>
<evidence type="ECO:0000313" key="3">
    <source>
        <dbReference type="EMBL" id="PSL07814.1"/>
    </source>
</evidence>
<dbReference type="Pfam" id="PF00582">
    <property type="entry name" value="Usp"/>
    <property type="match status" value="1"/>
</dbReference>
<proteinExistence type="inferred from homology"/>
<name>A0A2P8EEF6_9BACT</name>